<organism evidence="2 3">
    <name type="scientific">Ajellomyces capsulatus (strain G186AR / H82 / ATCC MYA-2454 / RMSCC 2432)</name>
    <name type="common">Darling's disease fungus</name>
    <name type="synonym">Histoplasma capsulatum</name>
    <dbReference type="NCBI Taxonomy" id="447093"/>
    <lineage>
        <taxon>Eukaryota</taxon>
        <taxon>Fungi</taxon>
        <taxon>Dikarya</taxon>
        <taxon>Ascomycota</taxon>
        <taxon>Pezizomycotina</taxon>
        <taxon>Eurotiomycetes</taxon>
        <taxon>Eurotiomycetidae</taxon>
        <taxon>Onygenales</taxon>
        <taxon>Ajellomycetaceae</taxon>
        <taxon>Histoplasma</taxon>
    </lineage>
</organism>
<dbReference type="EMBL" id="GG663380">
    <property type="protein sequence ID" value="EEH02867.1"/>
    <property type="molecule type" value="Genomic_DNA"/>
</dbReference>
<evidence type="ECO:0000313" key="3">
    <source>
        <dbReference type="Proteomes" id="UP000001631"/>
    </source>
</evidence>
<dbReference type="Proteomes" id="UP000001631">
    <property type="component" value="Unassembled WGS sequence"/>
</dbReference>
<keyword evidence="3" id="KW-1185">Reference proteome</keyword>
<dbReference type="VEuPathDB" id="FungiDB:I7I50_08874"/>
<dbReference type="InParanoid" id="C0P051"/>
<sequence length="143" mass="16006">MAVVASFIGKILRFGSLCILCHLLKALSLTMNALTQAIRWAKGQAPKNNPVKRRNTRVTVSSFTEDSSLSTYGSFIWGVIKSPHRPSDHITLHIKTAEMIAKGTVRPVHIYSKDDKGEEYESFKIFDERPEKVTDGESGEQIE</sequence>
<dbReference type="RefSeq" id="XP_045283348.1">
    <property type="nucleotide sequence ID" value="XM_045435819.1"/>
</dbReference>
<dbReference type="HOGENOM" id="CLU_1805628_0_0_1"/>
<dbReference type="GeneID" id="69041786"/>
<feature type="region of interest" description="Disordered" evidence="1">
    <location>
        <begin position="123"/>
        <end position="143"/>
    </location>
</feature>
<protein>
    <submittedName>
        <fullName evidence="2">Uncharacterized protein</fullName>
    </submittedName>
</protein>
<proteinExistence type="predicted"/>
<gene>
    <name evidence="2" type="ORF">HCBG_08770</name>
</gene>
<feature type="compositionally biased region" description="Basic and acidic residues" evidence="1">
    <location>
        <begin position="123"/>
        <end position="135"/>
    </location>
</feature>
<accession>C0P051</accession>
<reference evidence="2" key="1">
    <citation type="submission" date="2009-02" db="EMBL/GenBank/DDBJ databases">
        <title>The Genome Sequence of Ajellomyces capsulatus strain G186AR.</title>
        <authorList>
            <consortium name="The Broad Institute Genome Sequencing Platform"/>
            <person name="Champion M."/>
            <person name="Cuomo C."/>
            <person name="Ma L.-J."/>
            <person name="Henn M.R."/>
            <person name="Sil A."/>
            <person name="Goldman B."/>
            <person name="Young S.K."/>
            <person name="Kodira C.D."/>
            <person name="Zeng Q."/>
            <person name="Koehrsen M."/>
            <person name="Alvarado L."/>
            <person name="Berlin A."/>
            <person name="Borenstein D."/>
            <person name="Chen Z."/>
            <person name="Engels R."/>
            <person name="Freedman E."/>
            <person name="Gellesch M."/>
            <person name="Goldberg J."/>
            <person name="Griggs A."/>
            <person name="Gujja S."/>
            <person name="Heiman D."/>
            <person name="Hepburn T."/>
            <person name="Howarth C."/>
            <person name="Jen D."/>
            <person name="Larson L."/>
            <person name="Lewis B."/>
            <person name="Mehta T."/>
            <person name="Park D."/>
            <person name="Pearson M."/>
            <person name="Roberts A."/>
            <person name="Saif S."/>
            <person name="Shea T."/>
            <person name="Shenoy N."/>
            <person name="Sisk P."/>
            <person name="Stolte C."/>
            <person name="Sykes S."/>
            <person name="Walk T."/>
            <person name="White J."/>
            <person name="Yandava C."/>
            <person name="Klein B."/>
            <person name="McEwen J.G."/>
            <person name="Puccia R."/>
            <person name="Goldman G.H."/>
            <person name="Felipe M.S."/>
            <person name="Nino-Vega G."/>
            <person name="San-Blas G."/>
            <person name="Taylor J."/>
            <person name="Mendoza L."/>
            <person name="Galagan J."/>
            <person name="Nusbaum C."/>
            <person name="Birren B."/>
        </authorList>
    </citation>
    <scope>NUCLEOTIDE SEQUENCE</scope>
    <source>
        <strain evidence="2">G186AR</strain>
    </source>
</reference>
<name>C0P051_AJECG</name>
<evidence type="ECO:0000313" key="2">
    <source>
        <dbReference type="EMBL" id="EEH02867.1"/>
    </source>
</evidence>
<evidence type="ECO:0000256" key="1">
    <source>
        <dbReference type="SAM" id="MobiDB-lite"/>
    </source>
</evidence>
<dbReference type="AlphaFoldDB" id="C0P051"/>